<evidence type="ECO:0000256" key="8">
    <source>
        <dbReference type="RuleBase" id="RU004447"/>
    </source>
</evidence>
<feature type="domain" description="Peptidase M16 C-terminal" evidence="11">
    <location>
        <begin position="708"/>
        <end position="868"/>
    </location>
</feature>
<dbReference type="GO" id="GO:0046872">
    <property type="term" value="F:metal ion binding"/>
    <property type="evidence" value="ECO:0007669"/>
    <property type="project" value="UniProtKB-KW"/>
</dbReference>
<dbReference type="Pfam" id="PF05193">
    <property type="entry name" value="Peptidase_M16_C"/>
    <property type="match status" value="2"/>
</dbReference>
<evidence type="ECO:0000256" key="3">
    <source>
        <dbReference type="ARBA" id="ARBA00022670"/>
    </source>
</evidence>
<evidence type="ECO:0000256" key="2">
    <source>
        <dbReference type="ARBA" id="ARBA00007261"/>
    </source>
</evidence>
<evidence type="ECO:0000256" key="7">
    <source>
        <dbReference type="ARBA" id="ARBA00023049"/>
    </source>
</evidence>
<organism evidence="12 13">
    <name type="scientific">Candidatus Cryptobacteroides avicola</name>
    <dbReference type="NCBI Taxonomy" id="2840757"/>
    <lineage>
        <taxon>Bacteria</taxon>
        <taxon>Pseudomonadati</taxon>
        <taxon>Bacteroidota</taxon>
        <taxon>Bacteroidia</taxon>
        <taxon>Bacteroidales</taxon>
        <taxon>Candidatus Cryptobacteroides</taxon>
    </lineage>
</organism>
<dbReference type="Gene3D" id="3.30.830.10">
    <property type="entry name" value="Metalloenzyme, LuxS/M16 peptidase-like"/>
    <property type="match status" value="4"/>
</dbReference>
<keyword evidence="7" id="KW-0482">Metalloprotease</keyword>
<comment type="similarity">
    <text evidence="2 8">Belongs to the peptidase M16 family.</text>
</comment>
<evidence type="ECO:0000313" key="12">
    <source>
        <dbReference type="EMBL" id="MBO8483095.1"/>
    </source>
</evidence>
<feature type="chain" id="PRO_5036691036" evidence="9">
    <location>
        <begin position="20"/>
        <end position="936"/>
    </location>
</feature>
<dbReference type="GO" id="GO:0004222">
    <property type="term" value="F:metalloendopeptidase activity"/>
    <property type="evidence" value="ECO:0007669"/>
    <property type="project" value="InterPro"/>
</dbReference>
<evidence type="ECO:0000259" key="10">
    <source>
        <dbReference type="Pfam" id="PF00675"/>
    </source>
</evidence>
<dbReference type="InterPro" id="IPR007863">
    <property type="entry name" value="Peptidase_M16_C"/>
</dbReference>
<evidence type="ECO:0000256" key="4">
    <source>
        <dbReference type="ARBA" id="ARBA00022723"/>
    </source>
</evidence>
<dbReference type="PANTHER" id="PTHR43690:SF34">
    <property type="entry name" value="ZINC PROTEASE PQQL-LIKE"/>
    <property type="match status" value="1"/>
</dbReference>
<feature type="domain" description="Peptidase M16 C-terminal" evidence="11">
    <location>
        <begin position="202"/>
        <end position="385"/>
    </location>
</feature>
<dbReference type="PROSITE" id="PS00143">
    <property type="entry name" value="INSULINASE"/>
    <property type="match status" value="1"/>
</dbReference>
<keyword evidence="4" id="KW-0479">Metal-binding</keyword>
<proteinExistence type="inferred from homology"/>
<dbReference type="InterPro" id="IPR011765">
    <property type="entry name" value="Pept_M16_N"/>
</dbReference>
<evidence type="ECO:0000256" key="1">
    <source>
        <dbReference type="ARBA" id="ARBA00001947"/>
    </source>
</evidence>
<accession>A0A940DQY8</accession>
<sequence>MKRIFIFFMAMFAAMTVFGQNQLPNDPAVRKGQLENGLTYYIRHNDKPADRAEFYLATNVGAIQETPDQDGLAHFLEHMCFNGTKNFPGKGILEYLQSIGAEFGRNINASTGVEQTVYMLNNIPLVREGVIDTCLLILHDYSHFVTCDPVEIDKERGVIIEERRARRTADWRMHEQSLPYYYGDSKYAGCTLIGSQENLETFKPESLTNFYHTWYRPDLQAVIVVGDVDVDAIEAKIKSTFADIPAAENPQPKEAYRIPDNEEPVIGIITDPEATRTSIEILWKSEPMPEELNSTDMGMMMELIKNYVSTIMGERFNDITSKPDAPFISAYMGIGQLCETMEVTMGQIVARDGEGIPAFKAFMTEAEKMKRYGFTDDEVSRAKDNILSYYEKKAQGAESRKNADFINDYVNNFFDNYPYMDPKTEYETAKLICSQINAAILNQIAGAIITDNNMVIVYKAPEKEGLAHPVAADFTAAIAEVKASDIQPNEAVNTNEPLLDASLLKGSAVKKEAQVTVGGKTATEWILKNGAKVVVLPTEYKKDQVLINLQKNGGRSLIATEDLPSFDDNVFAMFQHNTGLSKFSGTTLSKMLAGKNVSTSVYISPIRHGISASSTPKDLETAFQLMYLTVADPRFDQEEFQTGIEQLRTILPNLVNTPDFKLQGEISKTLYGNNPRQTTISMETLDKASLATIERVYREQLFKDVAGATVYIVGNVDVETLKPLVEKYIGSMPKGKKAAGWVETGEHFVKGNVENHFNVTMETPKVTVFQVYSSYIPYSVKEEVMLDAAKYVIDMIYTDTLREEEGGTYGAGVSTGMQKYPEERAVIQVYFDTNPESADKLRELAVKGINDLMTNGPTEEQMTRTVENFKKNIPESRITNGWWLSALQMYYNYDGLDYDKEYEAAVNEISAENIQAALKAVLDQDNFIEIMMSPEK</sequence>
<dbReference type="InterPro" id="IPR001431">
    <property type="entry name" value="Pept_M16_Zn_BS"/>
</dbReference>
<reference evidence="12" key="1">
    <citation type="submission" date="2020-10" db="EMBL/GenBank/DDBJ databases">
        <authorList>
            <person name="Gilroy R."/>
        </authorList>
    </citation>
    <scope>NUCLEOTIDE SEQUENCE</scope>
    <source>
        <strain evidence="12">G3-8215</strain>
    </source>
</reference>
<evidence type="ECO:0000313" key="13">
    <source>
        <dbReference type="Proteomes" id="UP000725002"/>
    </source>
</evidence>
<feature type="domain" description="Peptidase M16 N-terminal" evidence="10">
    <location>
        <begin position="44"/>
        <end position="167"/>
    </location>
</feature>
<keyword evidence="3" id="KW-0645">Protease</keyword>
<evidence type="ECO:0000256" key="9">
    <source>
        <dbReference type="SAM" id="SignalP"/>
    </source>
</evidence>
<dbReference type="InterPro" id="IPR050626">
    <property type="entry name" value="Peptidase_M16"/>
</dbReference>
<dbReference type="AlphaFoldDB" id="A0A940DQY8"/>
<name>A0A940DQY8_9BACT</name>
<keyword evidence="6" id="KW-0862">Zinc</keyword>
<evidence type="ECO:0000256" key="6">
    <source>
        <dbReference type="ARBA" id="ARBA00022833"/>
    </source>
</evidence>
<keyword evidence="5" id="KW-0378">Hydrolase</keyword>
<dbReference type="EMBL" id="JADILV010000021">
    <property type="protein sequence ID" value="MBO8483095.1"/>
    <property type="molecule type" value="Genomic_DNA"/>
</dbReference>
<comment type="cofactor">
    <cofactor evidence="1">
        <name>Zn(2+)</name>
        <dbReference type="ChEBI" id="CHEBI:29105"/>
    </cofactor>
</comment>
<protein>
    <submittedName>
        <fullName evidence="12">Insulinase family protein</fullName>
    </submittedName>
</protein>
<gene>
    <name evidence="12" type="ORF">IAB75_03125</name>
</gene>
<evidence type="ECO:0000259" key="11">
    <source>
        <dbReference type="Pfam" id="PF05193"/>
    </source>
</evidence>
<dbReference type="PANTHER" id="PTHR43690">
    <property type="entry name" value="NARDILYSIN"/>
    <property type="match status" value="1"/>
</dbReference>
<comment type="caution">
    <text evidence="12">The sequence shown here is derived from an EMBL/GenBank/DDBJ whole genome shotgun (WGS) entry which is preliminary data.</text>
</comment>
<dbReference type="InterPro" id="IPR011249">
    <property type="entry name" value="Metalloenz_LuxS/M16"/>
</dbReference>
<evidence type="ECO:0000256" key="5">
    <source>
        <dbReference type="ARBA" id="ARBA00022801"/>
    </source>
</evidence>
<dbReference type="GO" id="GO:0006508">
    <property type="term" value="P:proteolysis"/>
    <property type="evidence" value="ECO:0007669"/>
    <property type="project" value="UniProtKB-KW"/>
</dbReference>
<keyword evidence="9" id="KW-0732">Signal</keyword>
<feature type="signal peptide" evidence="9">
    <location>
        <begin position="1"/>
        <end position="19"/>
    </location>
</feature>
<reference evidence="12" key="2">
    <citation type="journal article" date="2021" name="PeerJ">
        <title>Extensive microbial diversity within the chicken gut microbiome revealed by metagenomics and culture.</title>
        <authorList>
            <person name="Gilroy R."/>
            <person name="Ravi A."/>
            <person name="Getino M."/>
            <person name="Pursley I."/>
            <person name="Horton D.L."/>
            <person name="Alikhan N.F."/>
            <person name="Baker D."/>
            <person name="Gharbi K."/>
            <person name="Hall N."/>
            <person name="Watson M."/>
            <person name="Adriaenssens E.M."/>
            <person name="Foster-Nyarko E."/>
            <person name="Jarju S."/>
            <person name="Secka A."/>
            <person name="Antonio M."/>
            <person name="Oren A."/>
            <person name="Chaudhuri R.R."/>
            <person name="La Ragione R."/>
            <person name="Hildebrand F."/>
            <person name="Pallen M.J."/>
        </authorList>
    </citation>
    <scope>NUCLEOTIDE SEQUENCE</scope>
    <source>
        <strain evidence="12">G3-8215</strain>
    </source>
</reference>
<dbReference type="SUPFAM" id="SSF63411">
    <property type="entry name" value="LuxS/MPP-like metallohydrolase"/>
    <property type="match status" value="4"/>
</dbReference>
<dbReference type="Proteomes" id="UP000725002">
    <property type="component" value="Unassembled WGS sequence"/>
</dbReference>
<dbReference type="Pfam" id="PF00675">
    <property type="entry name" value="Peptidase_M16"/>
    <property type="match status" value="1"/>
</dbReference>